<dbReference type="AlphaFoldDB" id="A0A1T5JRX1"/>
<gene>
    <name evidence="4" type="primary">purN</name>
    <name evidence="6" type="ORF">SAMN02194393_01269</name>
</gene>
<name>A0A1T5JRX1_9FIRM</name>
<accession>A0A1T5JRX1</accession>
<dbReference type="STRING" id="36842.SAMN02194393_01269"/>
<evidence type="ECO:0000256" key="1">
    <source>
        <dbReference type="ARBA" id="ARBA00005054"/>
    </source>
</evidence>
<evidence type="ECO:0000313" key="6">
    <source>
        <dbReference type="EMBL" id="SKC53968.1"/>
    </source>
</evidence>
<comment type="catalytic activity">
    <reaction evidence="4">
        <text>N(1)-(5-phospho-beta-D-ribosyl)glycinamide + (6R)-10-formyltetrahydrofolate = N(2)-formyl-N(1)-(5-phospho-beta-D-ribosyl)glycinamide + (6S)-5,6,7,8-tetrahydrofolate + H(+)</text>
        <dbReference type="Rhea" id="RHEA:15053"/>
        <dbReference type="ChEBI" id="CHEBI:15378"/>
        <dbReference type="ChEBI" id="CHEBI:57453"/>
        <dbReference type="ChEBI" id="CHEBI:143788"/>
        <dbReference type="ChEBI" id="CHEBI:147286"/>
        <dbReference type="ChEBI" id="CHEBI:195366"/>
        <dbReference type="EC" id="2.1.2.2"/>
    </reaction>
</comment>
<dbReference type="CDD" id="cd08645">
    <property type="entry name" value="FMT_core_GART"/>
    <property type="match status" value="1"/>
</dbReference>
<dbReference type="InterPro" id="IPR004607">
    <property type="entry name" value="GART"/>
</dbReference>
<reference evidence="7" key="1">
    <citation type="submission" date="2017-02" db="EMBL/GenBank/DDBJ databases">
        <authorList>
            <person name="Varghese N."/>
            <person name="Submissions S."/>
        </authorList>
    </citation>
    <scope>NUCLEOTIDE SEQUENCE [LARGE SCALE GENOMIC DNA]</scope>
    <source>
        <strain evidence="7">M1</strain>
    </source>
</reference>
<dbReference type="GO" id="GO:0004644">
    <property type="term" value="F:phosphoribosylglycinamide formyltransferase activity"/>
    <property type="evidence" value="ECO:0007669"/>
    <property type="project" value="UniProtKB-UniRule"/>
</dbReference>
<organism evidence="6 7">
    <name type="scientific">Maledivibacter halophilus</name>
    <dbReference type="NCBI Taxonomy" id="36842"/>
    <lineage>
        <taxon>Bacteria</taxon>
        <taxon>Bacillati</taxon>
        <taxon>Bacillota</taxon>
        <taxon>Clostridia</taxon>
        <taxon>Peptostreptococcales</taxon>
        <taxon>Caminicellaceae</taxon>
        <taxon>Maledivibacter</taxon>
    </lineage>
</organism>
<dbReference type="Proteomes" id="UP000190285">
    <property type="component" value="Unassembled WGS sequence"/>
</dbReference>
<dbReference type="PANTHER" id="PTHR43369:SF2">
    <property type="entry name" value="PHOSPHORIBOSYLGLYCINAMIDE FORMYLTRANSFERASE"/>
    <property type="match status" value="1"/>
</dbReference>
<evidence type="ECO:0000313" key="7">
    <source>
        <dbReference type="Proteomes" id="UP000190285"/>
    </source>
</evidence>
<dbReference type="PANTHER" id="PTHR43369">
    <property type="entry name" value="PHOSPHORIBOSYLGLYCINAMIDE FORMYLTRANSFERASE"/>
    <property type="match status" value="1"/>
</dbReference>
<evidence type="ECO:0000256" key="2">
    <source>
        <dbReference type="ARBA" id="ARBA00022679"/>
    </source>
</evidence>
<comment type="function">
    <text evidence="4">Catalyzes the transfer of a formyl group from 10-formyltetrahydrofolate to 5-phospho-ribosyl-glycinamide (GAR), producing 5-phospho-ribosyl-N-formylglycinamide (FGAR) and tetrahydrofolate.</text>
</comment>
<dbReference type="HAMAP" id="MF_01930">
    <property type="entry name" value="PurN"/>
    <property type="match status" value="1"/>
</dbReference>
<dbReference type="GO" id="GO:0006189">
    <property type="term" value="P:'de novo' IMP biosynthetic process"/>
    <property type="evidence" value="ECO:0007669"/>
    <property type="project" value="UniProtKB-UniRule"/>
</dbReference>
<comment type="similarity">
    <text evidence="4">Belongs to the GART family.</text>
</comment>
<comment type="caution">
    <text evidence="4">Lacks conserved residue(s) required for the propagation of feature annotation.</text>
</comment>
<evidence type="ECO:0000256" key="4">
    <source>
        <dbReference type="HAMAP-Rule" id="MF_01930"/>
    </source>
</evidence>
<dbReference type="SUPFAM" id="SSF53328">
    <property type="entry name" value="Formyltransferase"/>
    <property type="match status" value="1"/>
</dbReference>
<dbReference type="Pfam" id="PF00551">
    <property type="entry name" value="Formyl_trans_N"/>
    <property type="match status" value="1"/>
</dbReference>
<feature type="binding site" evidence="4">
    <location>
        <position position="70"/>
    </location>
    <ligand>
        <name>(6R)-10-formyltetrahydrofolate</name>
        <dbReference type="ChEBI" id="CHEBI:195366"/>
    </ligand>
</feature>
<dbReference type="EC" id="2.1.2.2" evidence="4"/>
<keyword evidence="2 4" id="KW-0808">Transferase</keyword>
<dbReference type="NCBIfam" id="TIGR00639">
    <property type="entry name" value="PurN"/>
    <property type="match status" value="1"/>
</dbReference>
<keyword evidence="3 4" id="KW-0658">Purine biosynthesis</keyword>
<dbReference type="EMBL" id="FUZT01000003">
    <property type="protein sequence ID" value="SKC53968.1"/>
    <property type="molecule type" value="Genomic_DNA"/>
</dbReference>
<feature type="active site" description="Proton donor" evidence="4">
    <location>
        <position position="111"/>
    </location>
</feature>
<comment type="pathway">
    <text evidence="1 4">Purine metabolism; IMP biosynthesis via de novo pathway; N(2)-formyl-N(1)-(5-phospho-D-ribosyl)glycinamide from N(1)-(5-phospho-D-ribosyl)glycinamide (10-formyl THF route): step 1/1.</text>
</comment>
<feature type="binding site" evidence="4">
    <location>
        <begin position="14"/>
        <end position="16"/>
    </location>
    <ligand>
        <name>N(1)-(5-phospho-beta-D-ribosyl)glycinamide</name>
        <dbReference type="ChEBI" id="CHEBI:143788"/>
    </ligand>
</feature>
<dbReference type="InterPro" id="IPR036477">
    <property type="entry name" value="Formyl_transf_N_sf"/>
</dbReference>
<dbReference type="GO" id="GO:0005737">
    <property type="term" value="C:cytoplasm"/>
    <property type="evidence" value="ECO:0007669"/>
    <property type="project" value="TreeGrafter"/>
</dbReference>
<dbReference type="InterPro" id="IPR002376">
    <property type="entry name" value="Formyl_transf_N"/>
</dbReference>
<dbReference type="OrthoDB" id="9806170at2"/>
<evidence type="ECO:0000256" key="3">
    <source>
        <dbReference type="ARBA" id="ARBA00022755"/>
    </source>
</evidence>
<keyword evidence="7" id="KW-1185">Reference proteome</keyword>
<evidence type="ECO:0000259" key="5">
    <source>
        <dbReference type="Pfam" id="PF00551"/>
    </source>
</evidence>
<feature type="binding site" evidence="4">
    <location>
        <position position="109"/>
    </location>
    <ligand>
        <name>(6R)-10-formyltetrahydrofolate</name>
        <dbReference type="ChEBI" id="CHEBI:195366"/>
    </ligand>
</feature>
<dbReference type="Gene3D" id="3.40.50.170">
    <property type="entry name" value="Formyl transferase, N-terminal domain"/>
    <property type="match status" value="1"/>
</dbReference>
<dbReference type="UniPathway" id="UPA00074">
    <property type="reaction ID" value="UER00126"/>
</dbReference>
<protein>
    <recommendedName>
        <fullName evidence="4">Phosphoribosylglycinamide formyltransferase</fullName>
        <ecNumber evidence="4">2.1.2.2</ecNumber>
    </recommendedName>
    <alternativeName>
        <fullName evidence="4">5'-phosphoribosylglycinamide transformylase</fullName>
    </alternativeName>
    <alternativeName>
        <fullName evidence="4">GAR transformylase</fullName>
        <shortName evidence="4">GART</shortName>
    </alternativeName>
</protein>
<proteinExistence type="inferred from homology"/>
<feature type="domain" description="Formyl transferase N-terminal" evidence="5">
    <location>
        <begin position="4"/>
        <end position="186"/>
    </location>
</feature>
<sequence length="209" mass="23401">MPLKKIAVLVSGRGSNLQTIIDNIEKGNINGKIEIVISSKKNSYALERAANHNIEGMYIGKKNYPDIDKRNNKIIEILQERKIDLIILAGYMSILSEKLVKLYRNRIINIHPSLIPSFCGKGFYGFKVHEAVLEYGVKLTGATVHFVDEGTDTGPVILQKAVNVDSDDTVDTLSKKVLKIEHELLPLGVKMFCEDKLQVKGRKVRISID</sequence>
<feature type="site" description="Raises pKa of active site His" evidence="4">
    <location>
        <position position="152"/>
    </location>
</feature>
<dbReference type="RefSeq" id="WP_079490224.1">
    <property type="nucleotide sequence ID" value="NZ_FUZT01000003.1"/>
</dbReference>